<sequence>MTEENNEESTQNVSLKLKKSQSTESVKKECSKLSNDISESSSQEKIKSKNEISANDDESNDCQNTQESKNKNGEKTEQRINSNESNDYRSKSQNDVKAIPRVKLPPINPYELKVAKIVQNQKSSSSLDPEDILKLSSINITFRHEIPPQHTIERLAGTRVPTKSEKEEIKKYVEIKKGPYDHKEDARIVHNWRKFCKKYKWDKNVTHPFLHVKRSGFFYISPVNERRKFVQALAKGLDNRTLYSVYHRFRNLYSQHKQERYQPEEDKILMDSINNNLKNGEKPNYAILAKKLNRTRASIWRRYVLLTKKEENDSE</sequence>
<dbReference type="GO" id="GO:0005634">
    <property type="term" value="C:nucleus"/>
    <property type="evidence" value="ECO:0007669"/>
    <property type="project" value="UniProtKB-SubCell"/>
</dbReference>
<protein>
    <submittedName>
        <fullName evidence="3">Uncharacterized protein</fullName>
    </submittedName>
</protein>
<evidence type="ECO:0000256" key="2">
    <source>
        <dbReference type="SAM" id="MobiDB-lite"/>
    </source>
</evidence>
<feature type="compositionally biased region" description="Basic and acidic residues" evidence="2">
    <location>
        <begin position="68"/>
        <end position="78"/>
    </location>
</feature>
<feature type="compositionally biased region" description="Polar residues" evidence="2">
    <location>
        <begin position="8"/>
        <end position="24"/>
    </location>
</feature>
<feature type="region of interest" description="Disordered" evidence="2">
    <location>
        <begin position="1"/>
        <end position="99"/>
    </location>
</feature>
<dbReference type="EMBL" id="JAQQBS010000001">
    <property type="protein sequence ID" value="KAK0177663.1"/>
    <property type="molecule type" value="Genomic_DNA"/>
</dbReference>
<gene>
    <name evidence="3" type="ORF">PV328_001695</name>
</gene>
<proteinExistence type="predicted"/>
<organism evidence="3 4">
    <name type="scientific">Microctonus aethiopoides</name>
    <dbReference type="NCBI Taxonomy" id="144406"/>
    <lineage>
        <taxon>Eukaryota</taxon>
        <taxon>Metazoa</taxon>
        <taxon>Ecdysozoa</taxon>
        <taxon>Arthropoda</taxon>
        <taxon>Hexapoda</taxon>
        <taxon>Insecta</taxon>
        <taxon>Pterygota</taxon>
        <taxon>Neoptera</taxon>
        <taxon>Endopterygota</taxon>
        <taxon>Hymenoptera</taxon>
        <taxon>Apocrita</taxon>
        <taxon>Ichneumonoidea</taxon>
        <taxon>Braconidae</taxon>
        <taxon>Euphorinae</taxon>
        <taxon>Microctonus</taxon>
    </lineage>
</organism>
<name>A0AA39FXR4_9HYME</name>
<accession>A0AA39FXR4</accession>
<reference evidence="3" key="1">
    <citation type="journal article" date="2023" name="bioRxiv">
        <title>Scaffold-level genome assemblies of two parasitoid biocontrol wasps reveal the parthenogenesis mechanism and an associated novel virus.</title>
        <authorList>
            <person name="Inwood S."/>
            <person name="Skelly J."/>
            <person name="Guhlin J."/>
            <person name="Harrop T."/>
            <person name="Goldson S."/>
            <person name="Dearden P."/>
        </authorList>
    </citation>
    <scope>NUCLEOTIDE SEQUENCE</scope>
    <source>
        <strain evidence="3">Irish</strain>
        <tissue evidence="3">Whole body</tissue>
    </source>
</reference>
<dbReference type="AlphaFoldDB" id="A0AA39FXR4"/>
<keyword evidence="4" id="KW-1185">Reference proteome</keyword>
<dbReference type="Proteomes" id="UP001168990">
    <property type="component" value="Unassembled WGS sequence"/>
</dbReference>
<reference evidence="3" key="2">
    <citation type="submission" date="2023-03" db="EMBL/GenBank/DDBJ databases">
        <authorList>
            <person name="Inwood S.N."/>
            <person name="Skelly J.G."/>
            <person name="Guhlin J."/>
            <person name="Harrop T.W.R."/>
            <person name="Goldson S.G."/>
            <person name="Dearden P.K."/>
        </authorList>
    </citation>
    <scope>NUCLEOTIDE SEQUENCE</scope>
    <source>
        <strain evidence="3">Irish</strain>
        <tissue evidence="3">Whole body</tissue>
    </source>
</reference>
<dbReference type="SUPFAM" id="SSF46689">
    <property type="entry name" value="Homeodomain-like"/>
    <property type="match status" value="1"/>
</dbReference>
<evidence type="ECO:0000313" key="4">
    <source>
        <dbReference type="Proteomes" id="UP001168990"/>
    </source>
</evidence>
<comment type="caution">
    <text evidence="3">The sequence shown here is derived from an EMBL/GenBank/DDBJ whole genome shotgun (WGS) entry which is preliminary data.</text>
</comment>
<comment type="subcellular location">
    <subcellularLocation>
        <location evidence="1">Nucleus</location>
    </subcellularLocation>
</comment>
<dbReference type="InterPro" id="IPR009057">
    <property type="entry name" value="Homeodomain-like_sf"/>
</dbReference>
<evidence type="ECO:0000256" key="1">
    <source>
        <dbReference type="ARBA" id="ARBA00004123"/>
    </source>
</evidence>
<evidence type="ECO:0000313" key="3">
    <source>
        <dbReference type="EMBL" id="KAK0177663.1"/>
    </source>
</evidence>